<dbReference type="PROSITE" id="PS00018">
    <property type="entry name" value="EF_HAND_1"/>
    <property type="match status" value="2"/>
</dbReference>
<dbReference type="AlphaFoldDB" id="A0AAP0R925"/>
<evidence type="ECO:0000256" key="1">
    <source>
        <dbReference type="ARBA" id="ARBA00022723"/>
    </source>
</evidence>
<comment type="caution">
    <text evidence="5">The sequence shown here is derived from an EMBL/GenBank/DDBJ whole genome shotgun (WGS) entry which is preliminary data.</text>
</comment>
<feature type="domain" description="EF-hand" evidence="4">
    <location>
        <begin position="13"/>
        <end position="48"/>
    </location>
</feature>
<feature type="domain" description="EF-hand" evidence="4">
    <location>
        <begin position="49"/>
        <end position="84"/>
    </location>
</feature>
<evidence type="ECO:0000256" key="3">
    <source>
        <dbReference type="ARBA" id="ARBA00022837"/>
    </source>
</evidence>
<evidence type="ECO:0000256" key="2">
    <source>
        <dbReference type="ARBA" id="ARBA00022737"/>
    </source>
</evidence>
<dbReference type="CDD" id="cd00051">
    <property type="entry name" value="EFh"/>
    <property type="match status" value="1"/>
</dbReference>
<keyword evidence="1" id="KW-0479">Metal-binding</keyword>
<dbReference type="Proteomes" id="UP001415857">
    <property type="component" value="Unassembled WGS sequence"/>
</dbReference>
<dbReference type="InterPro" id="IPR002048">
    <property type="entry name" value="EF_hand_dom"/>
</dbReference>
<name>A0AAP0R925_LIQFO</name>
<keyword evidence="6" id="KW-1185">Reference proteome</keyword>
<dbReference type="PANTHER" id="PTHR10891">
    <property type="entry name" value="EF-HAND CALCIUM-BINDING DOMAIN CONTAINING PROTEIN"/>
    <property type="match status" value="1"/>
</dbReference>
<dbReference type="Gene3D" id="1.10.238.10">
    <property type="entry name" value="EF-hand"/>
    <property type="match status" value="2"/>
</dbReference>
<keyword evidence="2" id="KW-0677">Repeat</keyword>
<dbReference type="InterPro" id="IPR011992">
    <property type="entry name" value="EF-hand-dom_pair"/>
</dbReference>
<feature type="domain" description="EF-hand" evidence="4">
    <location>
        <begin position="122"/>
        <end position="155"/>
    </location>
</feature>
<dbReference type="InterPro" id="IPR039647">
    <property type="entry name" value="EF_hand_pair_protein_CML-like"/>
</dbReference>
<dbReference type="FunFam" id="1.10.238.10:FF:000527">
    <property type="entry name" value="Calmodulin-3"/>
    <property type="match status" value="1"/>
</dbReference>
<evidence type="ECO:0000259" key="4">
    <source>
        <dbReference type="PROSITE" id="PS50222"/>
    </source>
</evidence>
<proteinExistence type="predicted"/>
<accession>A0AAP0R925</accession>
<protein>
    <recommendedName>
        <fullName evidence="4">EF-hand domain-containing protein</fullName>
    </recommendedName>
</protein>
<dbReference type="InterPro" id="IPR018247">
    <property type="entry name" value="EF_Hand_1_Ca_BS"/>
</dbReference>
<organism evidence="5 6">
    <name type="scientific">Liquidambar formosana</name>
    <name type="common">Formosan gum</name>
    <dbReference type="NCBI Taxonomy" id="63359"/>
    <lineage>
        <taxon>Eukaryota</taxon>
        <taxon>Viridiplantae</taxon>
        <taxon>Streptophyta</taxon>
        <taxon>Embryophyta</taxon>
        <taxon>Tracheophyta</taxon>
        <taxon>Spermatophyta</taxon>
        <taxon>Magnoliopsida</taxon>
        <taxon>eudicotyledons</taxon>
        <taxon>Gunneridae</taxon>
        <taxon>Pentapetalae</taxon>
        <taxon>Saxifragales</taxon>
        <taxon>Altingiaceae</taxon>
        <taxon>Liquidambar</taxon>
    </lineage>
</organism>
<dbReference type="EMBL" id="JBBPBK010000014">
    <property type="protein sequence ID" value="KAK9271171.1"/>
    <property type="molecule type" value="Genomic_DNA"/>
</dbReference>
<dbReference type="Pfam" id="PF13499">
    <property type="entry name" value="EF-hand_7"/>
    <property type="match status" value="2"/>
</dbReference>
<gene>
    <name evidence="5" type="ORF">L1049_026760</name>
</gene>
<sequence>MAQLGSAEIEALSHVQSLVEAFKAFDADNDGKITTAELSGIMGSLGYSPSEQDVKAMMQQGDTNRDGLLSIQEFIEMNTKELELGSLATSLKAAFDALDVEEDETLTGVELHEVMGTIGITLSLEDCQNLIDSLDVDGDGAVNIEESKLLINSLL</sequence>
<dbReference type="GO" id="GO:0005509">
    <property type="term" value="F:calcium ion binding"/>
    <property type="evidence" value="ECO:0007669"/>
    <property type="project" value="InterPro"/>
</dbReference>
<evidence type="ECO:0000313" key="6">
    <source>
        <dbReference type="Proteomes" id="UP001415857"/>
    </source>
</evidence>
<keyword evidence="3" id="KW-0106">Calcium</keyword>
<reference evidence="5 6" key="1">
    <citation type="journal article" date="2024" name="Plant J.">
        <title>Genome sequences and population genomics reveal climatic adaptation and genomic divergence between two closely related sweetgum species.</title>
        <authorList>
            <person name="Xu W.Q."/>
            <person name="Ren C.Q."/>
            <person name="Zhang X.Y."/>
            <person name="Comes H.P."/>
            <person name="Liu X.H."/>
            <person name="Li Y.G."/>
            <person name="Kettle C.J."/>
            <person name="Jalonen R."/>
            <person name="Gaisberger H."/>
            <person name="Ma Y.Z."/>
            <person name="Qiu Y.X."/>
        </authorList>
    </citation>
    <scope>NUCLEOTIDE SEQUENCE [LARGE SCALE GENOMIC DNA]</scope>
    <source>
        <strain evidence="5">Hangzhou</strain>
    </source>
</reference>
<dbReference type="SMART" id="SM00054">
    <property type="entry name" value="EFh"/>
    <property type="match status" value="4"/>
</dbReference>
<dbReference type="SUPFAM" id="SSF47473">
    <property type="entry name" value="EF-hand"/>
    <property type="match status" value="1"/>
</dbReference>
<dbReference type="PROSITE" id="PS50222">
    <property type="entry name" value="EF_HAND_2"/>
    <property type="match status" value="3"/>
</dbReference>
<evidence type="ECO:0000313" key="5">
    <source>
        <dbReference type="EMBL" id="KAK9271171.1"/>
    </source>
</evidence>